<evidence type="ECO:0000313" key="3">
    <source>
        <dbReference type="EMBL" id="ROO83077.1"/>
    </source>
</evidence>
<dbReference type="EC" id="3.2.2.n1" evidence="2"/>
<comment type="caution">
    <text evidence="3">The sequence shown here is derived from an EMBL/GenBank/DDBJ whole genome shotgun (WGS) entry which is preliminary data.</text>
</comment>
<dbReference type="GO" id="GO:0009691">
    <property type="term" value="P:cytokinin biosynthetic process"/>
    <property type="evidence" value="ECO:0007669"/>
    <property type="project" value="UniProtKB-UniRule"/>
</dbReference>
<comment type="similarity">
    <text evidence="1 2">Belongs to the LOG family.</text>
</comment>
<dbReference type="SUPFAM" id="SSF102405">
    <property type="entry name" value="MCP/YpsA-like"/>
    <property type="match status" value="1"/>
</dbReference>
<accession>A0A3N1CP25</accession>
<dbReference type="EMBL" id="RJKE01000001">
    <property type="protein sequence ID" value="ROO83077.1"/>
    <property type="molecule type" value="Genomic_DNA"/>
</dbReference>
<dbReference type="PANTHER" id="PTHR31223:SF70">
    <property type="entry name" value="LOG FAMILY PROTEIN YJL055W"/>
    <property type="match status" value="1"/>
</dbReference>
<dbReference type="AlphaFoldDB" id="A0A3N1CP25"/>
<comment type="catalytic activity">
    <reaction evidence="2">
        <text>9-ribosyl-trans-zeatin 5'-phosphate + H2O = trans-zeatin + D-ribose 5-phosphate</text>
        <dbReference type="Rhea" id="RHEA:48564"/>
        <dbReference type="ChEBI" id="CHEBI:15377"/>
        <dbReference type="ChEBI" id="CHEBI:16522"/>
        <dbReference type="ChEBI" id="CHEBI:78346"/>
        <dbReference type="ChEBI" id="CHEBI:87947"/>
        <dbReference type="EC" id="3.2.2.n1"/>
    </reaction>
</comment>
<gene>
    <name evidence="3" type="ORF">EDD29_0566</name>
</gene>
<dbReference type="InterPro" id="IPR031100">
    <property type="entry name" value="LOG_fam"/>
</dbReference>
<dbReference type="InterPro" id="IPR005269">
    <property type="entry name" value="LOG"/>
</dbReference>
<dbReference type="Pfam" id="PF03641">
    <property type="entry name" value="Lysine_decarbox"/>
    <property type="match status" value="1"/>
</dbReference>
<keyword evidence="2" id="KW-0378">Hydrolase</keyword>
<name>A0A3N1CP25_9ACTN</name>
<evidence type="ECO:0000313" key="4">
    <source>
        <dbReference type="Proteomes" id="UP000272400"/>
    </source>
</evidence>
<proteinExistence type="inferred from homology"/>
<comment type="catalytic activity">
    <reaction evidence="2">
        <text>N(6)-(dimethylallyl)adenosine 5'-phosphate + H2O = N(6)-dimethylallyladenine + D-ribose 5-phosphate</text>
        <dbReference type="Rhea" id="RHEA:48560"/>
        <dbReference type="ChEBI" id="CHEBI:15377"/>
        <dbReference type="ChEBI" id="CHEBI:17660"/>
        <dbReference type="ChEBI" id="CHEBI:57526"/>
        <dbReference type="ChEBI" id="CHEBI:78346"/>
        <dbReference type="EC" id="3.2.2.n1"/>
    </reaction>
</comment>
<dbReference type="PANTHER" id="PTHR31223">
    <property type="entry name" value="LOG FAMILY PROTEIN YJL055W"/>
    <property type="match status" value="1"/>
</dbReference>
<dbReference type="GO" id="GO:0102682">
    <property type="term" value="F:cytokinin riboside 5'-monophosphate phosphoribohydrolase activity"/>
    <property type="evidence" value="ECO:0007669"/>
    <property type="project" value="RHEA"/>
</dbReference>
<dbReference type="Proteomes" id="UP000272400">
    <property type="component" value="Unassembled WGS sequence"/>
</dbReference>
<dbReference type="GO" id="GO:0005829">
    <property type="term" value="C:cytosol"/>
    <property type="evidence" value="ECO:0007669"/>
    <property type="project" value="TreeGrafter"/>
</dbReference>
<protein>
    <recommendedName>
        <fullName evidence="2">Cytokinin riboside 5'-monophosphate phosphoribohydrolase</fullName>
        <ecNumber evidence="2">3.2.2.n1</ecNumber>
    </recommendedName>
</protein>
<keyword evidence="2" id="KW-0203">Cytokinin biosynthesis</keyword>
<evidence type="ECO:0000256" key="2">
    <source>
        <dbReference type="RuleBase" id="RU363015"/>
    </source>
</evidence>
<evidence type="ECO:0000256" key="1">
    <source>
        <dbReference type="ARBA" id="ARBA00006763"/>
    </source>
</evidence>
<reference evidence="3 4" key="1">
    <citation type="submission" date="2018-11" db="EMBL/GenBank/DDBJ databases">
        <title>Sequencing the genomes of 1000 actinobacteria strains.</title>
        <authorList>
            <person name="Klenk H.-P."/>
        </authorList>
    </citation>
    <scope>NUCLEOTIDE SEQUENCE [LARGE SCALE GENOMIC DNA]</scope>
    <source>
        <strain evidence="3 4">DSM 44254</strain>
    </source>
</reference>
<keyword evidence="4" id="KW-1185">Reference proteome</keyword>
<organism evidence="3 4">
    <name type="scientific">Actinocorallia herbida</name>
    <dbReference type="NCBI Taxonomy" id="58109"/>
    <lineage>
        <taxon>Bacteria</taxon>
        <taxon>Bacillati</taxon>
        <taxon>Actinomycetota</taxon>
        <taxon>Actinomycetes</taxon>
        <taxon>Streptosporangiales</taxon>
        <taxon>Thermomonosporaceae</taxon>
        <taxon>Actinocorallia</taxon>
    </lineage>
</organism>
<dbReference type="NCBIfam" id="TIGR00730">
    <property type="entry name" value="Rossman fold protein, TIGR00730 family"/>
    <property type="match status" value="1"/>
</dbReference>
<sequence>MGMTVTVFCASSTRIDPKHVEVAREVGAELARRGHTLVTGGGIQSCMGAVAEAAREGGARTVGVVPEGMPAAQEAPDGDNDELVLVTDMRARKAEMDRRADAFLVLPGGIGTLEELFEIWVARSLDFHAKPIVILDPHGVYGPLRTLMDHLLAEGFNRPAAGDAVRFTGDVAEALDHLEAEYGRRAEELLEF</sequence>
<dbReference type="Gene3D" id="3.40.50.450">
    <property type="match status" value="1"/>
</dbReference>